<organism evidence="2 3">
    <name type="scientific">Actinosynnema pretiosum</name>
    <dbReference type="NCBI Taxonomy" id="42197"/>
    <lineage>
        <taxon>Bacteria</taxon>
        <taxon>Bacillati</taxon>
        <taxon>Actinomycetota</taxon>
        <taxon>Actinomycetes</taxon>
        <taxon>Pseudonocardiales</taxon>
        <taxon>Pseudonocardiaceae</taxon>
        <taxon>Actinosynnema</taxon>
    </lineage>
</organism>
<dbReference type="RefSeq" id="WP_096495395.1">
    <property type="nucleotide sequence ID" value="NZ_CP023445.1"/>
</dbReference>
<dbReference type="AlphaFoldDB" id="A0A290Z9A2"/>
<keyword evidence="2" id="KW-0315">Glutamine amidotransferase</keyword>
<dbReference type="GO" id="GO:0016740">
    <property type="term" value="F:transferase activity"/>
    <property type="evidence" value="ECO:0007669"/>
    <property type="project" value="UniProtKB-KW"/>
</dbReference>
<evidence type="ECO:0000313" key="3">
    <source>
        <dbReference type="Proteomes" id="UP000218505"/>
    </source>
</evidence>
<evidence type="ECO:0000259" key="1">
    <source>
        <dbReference type="Pfam" id="PF01965"/>
    </source>
</evidence>
<feature type="domain" description="DJ-1/PfpI" evidence="1">
    <location>
        <begin position="8"/>
        <end position="166"/>
    </location>
</feature>
<dbReference type="GO" id="GO:0006355">
    <property type="term" value="P:regulation of DNA-templated transcription"/>
    <property type="evidence" value="ECO:0007669"/>
    <property type="project" value="TreeGrafter"/>
</dbReference>
<dbReference type="PANTHER" id="PTHR43130">
    <property type="entry name" value="ARAC-FAMILY TRANSCRIPTIONAL REGULATOR"/>
    <property type="match status" value="1"/>
</dbReference>
<dbReference type="KEGG" id="apre:CNX65_21610"/>
<accession>A0A290Z9A2</accession>
<dbReference type="InterPro" id="IPR052158">
    <property type="entry name" value="INH-QAR"/>
</dbReference>
<dbReference type="InterPro" id="IPR002818">
    <property type="entry name" value="DJ-1/PfpI"/>
</dbReference>
<dbReference type="Gene3D" id="3.40.50.880">
    <property type="match status" value="1"/>
</dbReference>
<dbReference type="PANTHER" id="PTHR43130:SF2">
    <property type="entry name" value="DJ-1_PFPI DOMAIN-CONTAINING PROTEIN"/>
    <property type="match status" value="1"/>
</dbReference>
<dbReference type="InterPro" id="IPR029062">
    <property type="entry name" value="Class_I_gatase-like"/>
</dbReference>
<sequence>MSAERPVVAMLLYPGFTHLDLIGPHAVWSPWAEIHLVWRTLDPVATDSGLQVLPTTTFADCPRDVDVLFVPGGTGTTTALLDREALALTAELGATARYVTSVCTGSLVLGGAGLLDGYRAGTHWAFRELLAPLGAEAVAERVVTDRNRITGGGVTAGIDFGLTVLAELLGEERARFTQLGLEYDPAPPFDCGSPEKAGPELVAQVRGAFVGENGKMEDAVAALAAARSGA</sequence>
<reference evidence="2" key="1">
    <citation type="submission" date="2017-09" db="EMBL/GenBank/DDBJ databases">
        <title>Complete Genome Sequence of ansamitocin-producing Bacterium Actinosynnema pretiosum X47.</title>
        <authorList>
            <person name="Cao G."/>
            <person name="Zong G."/>
            <person name="Zhong C."/>
            <person name="Fu J."/>
        </authorList>
    </citation>
    <scope>NUCLEOTIDE SEQUENCE [LARGE SCALE GENOMIC DNA]</scope>
    <source>
        <strain evidence="2">X47</strain>
    </source>
</reference>
<gene>
    <name evidence="2" type="ORF">CNX65_21610</name>
</gene>
<dbReference type="Proteomes" id="UP000218505">
    <property type="component" value="Chromosome"/>
</dbReference>
<proteinExistence type="predicted"/>
<dbReference type="Pfam" id="PF01965">
    <property type="entry name" value="DJ-1_PfpI"/>
    <property type="match status" value="1"/>
</dbReference>
<dbReference type="SUPFAM" id="SSF52317">
    <property type="entry name" value="Class I glutamine amidotransferase-like"/>
    <property type="match status" value="1"/>
</dbReference>
<keyword evidence="3" id="KW-1185">Reference proteome</keyword>
<evidence type="ECO:0000313" key="2">
    <source>
        <dbReference type="EMBL" id="ATE55564.1"/>
    </source>
</evidence>
<dbReference type="EMBL" id="CP023445">
    <property type="protein sequence ID" value="ATE55564.1"/>
    <property type="molecule type" value="Genomic_DNA"/>
</dbReference>
<dbReference type="CDD" id="cd03139">
    <property type="entry name" value="GATase1_PfpI_2"/>
    <property type="match status" value="1"/>
</dbReference>
<name>A0A290Z9A2_9PSEU</name>
<protein>
    <submittedName>
        <fullName evidence="2">Glutamine amidotransferase</fullName>
    </submittedName>
</protein>